<dbReference type="GO" id="GO:0016787">
    <property type="term" value="F:hydrolase activity"/>
    <property type="evidence" value="ECO:0007669"/>
    <property type="project" value="UniProtKB-KW"/>
</dbReference>
<evidence type="ECO:0000259" key="1">
    <source>
        <dbReference type="Pfam" id="PF00144"/>
    </source>
</evidence>
<name>A0A3M0GSI2_9ACTN</name>
<dbReference type="InterPro" id="IPR001466">
    <property type="entry name" value="Beta-lactam-related"/>
</dbReference>
<keyword evidence="2" id="KW-0378">Hydrolase</keyword>
<dbReference type="SUPFAM" id="SSF56601">
    <property type="entry name" value="beta-lactamase/transpeptidase-like"/>
    <property type="match status" value="1"/>
</dbReference>
<keyword evidence="3" id="KW-1185">Reference proteome</keyword>
<dbReference type="Gene3D" id="3.40.710.10">
    <property type="entry name" value="DD-peptidase/beta-lactamase superfamily"/>
    <property type="match status" value="1"/>
</dbReference>
<feature type="domain" description="Beta-lactamase-related" evidence="1">
    <location>
        <begin position="24"/>
        <end position="405"/>
    </location>
</feature>
<dbReference type="InterPro" id="IPR050789">
    <property type="entry name" value="Diverse_Enzym_Activities"/>
</dbReference>
<dbReference type="Pfam" id="PF00144">
    <property type="entry name" value="Beta-lactamase"/>
    <property type="match status" value="1"/>
</dbReference>
<dbReference type="EMBL" id="REFW01000002">
    <property type="protein sequence ID" value="RMB60266.1"/>
    <property type="molecule type" value="Genomic_DNA"/>
</dbReference>
<evidence type="ECO:0000313" key="3">
    <source>
        <dbReference type="Proteomes" id="UP000275256"/>
    </source>
</evidence>
<organism evidence="2 3">
    <name type="scientific">Tessaracoccus antarcticus</name>
    <dbReference type="NCBI Taxonomy" id="2479848"/>
    <lineage>
        <taxon>Bacteria</taxon>
        <taxon>Bacillati</taxon>
        <taxon>Actinomycetota</taxon>
        <taxon>Actinomycetes</taxon>
        <taxon>Propionibacteriales</taxon>
        <taxon>Propionibacteriaceae</taxon>
        <taxon>Tessaracoccus</taxon>
    </lineage>
</organism>
<comment type="caution">
    <text evidence="2">The sequence shown here is derived from an EMBL/GenBank/DDBJ whole genome shotgun (WGS) entry which is preliminary data.</text>
</comment>
<dbReference type="PANTHER" id="PTHR43283">
    <property type="entry name" value="BETA-LACTAMASE-RELATED"/>
    <property type="match status" value="1"/>
</dbReference>
<reference evidence="2 3" key="1">
    <citation type="submission" date="2018-10" db="EMBL/GenBank/DDBJ databases">
        <title>Tessaracoccus antarcticuss sp. nov., isolated from sediment.</title>
        <authorList>
            <person name="Zhou L.Y."/>
            <person name="Du Z.J."/>
        </authorList>
    </citation>
    <scope>NUCLEOTIDE SEQUENCE [LARGE SCALE GENOMIC DNA]</scope>
    <source>
        <strain evidence="2 3">JDX10</strain>
    </source>
</reference>
<proteinExistence type="predicted"/>
<sequence>MSHSSPEIVSPESVGMSSQQLRRLDELVARHIESNAYQGNVVLVARHGQICHFAAAGKADDGVEMTTDAIFRLASMSKVPAAVAVLQLWERGLISLADPISAYLPEFATPQVAVCAPDGTYELRNASREITIHHLLSMTAGMTNTWWDGAFTHPAYGVVPALYAEAGVRDDMNAPDLTLEENIRAVATVPLIADPGEMFDYSNSSVDTLCRLVEVVSGSNYDDYQRAHILQPLGMDETWFFLPDEHRSRLAEVYWPGRDEKQTHNVQVGPLTLGPEGAHSPHHTYFSGAAGLHGTTHDYFKFAQMLLNKGEFGGERILSPAAVGLMTSNQIGDLDNWQLTQNKWGYMLDIQQGVNAAPGSMHYLGGPGAYSWQGYFSTKFVNNPALDTVILTMTTPAADGALPHNLRLIAAATAAVVD</sequence>
<evidence type="ECO:0000313" key="2">
    <source>
        <dbReference type="EMBL" id="RMB60266.1"/>
    </source>
</evidence>
<dbReference type="PANTHER" id="PTHR43283:SF3">
    <property type="entry name" value="BETA-LACTAMASE FAMILY PROTEIN (AFU_ORTHOLOGUE AFUA_5G07500)"/>
    <property type="match status" value="1"/>
</dbReference>
<protein>
    <submittedName>
        <fullName evidence="2">Class A beta-lactamase-related serine hydrolase</fullName>
    </submittedName>
</protein>
<accession>A0A3M0GSI2</accession>
<dbReference type="OrthoDB" id="3863176at2"/>
<gene>
    <name evidence="2" type="ORF">EAX62_07890</name>
</gene>
<dbReference type="Proteomes" id="UP000275256">
    <property type="component" value="Unassembled WGS sequence"/>
</dbReference>
<dbReference type="AlphaFoldDB" id="A0A3M0GSI2"/>
<dbReference type="InterPro" id="IPR012338">
    <property type="entry name" value="Beta-lactam/transpept-like"/>
</dbReference>